<feature type="region of interest" description="Disordered" evidence="1">
    <location>
        <begin position="1"/>
        <end position="32"/>
    </location>
</feature>
<dbReference type="Proteomes" id="UP000272888">
    <property type="component" value="Unassembled WGS sequence"/>
</dbReference>
<dbReference type="EMBL" id="RAWB01000014">
    <property type="protein sequence ID" value="RKH67693.1"/>
    <property type="molecule type" value="Genomic_DNA"/>
</dbReference>
<dbReference type="SUPFAM" id="SSF52777">
    <property type="entry name" value="CoA-dependent acyltransferases"/>
    <property type="match status" value="4"/>
</dbReference>
<protein>
    <recommendedName>
        <fullName evidence="2">Condensation domain-containing protein</fullName>
    </recommendedName>
</protein>
<dbReference type="Gene3D" id="3.30.559.10">
    <property type="entry name" value="Chloramphenicol acetyltransferase-like domain"/>
    <property type="match status" value="2"/>
</dbReference>
<evidence type="ECO:0000313" key="4">
    <source>
        <dbReference type="Proteomes" id="UP000272888"/>
    </source>
</evidence>
<dbReference type="PANTHER" id="PTHR45398">
    <property type="match status" value="1"/>
</dbReference>
<dbReference type="CDD" id="cd19534">
    <property type="entry name" value="E_NRPS"/>
    <property type="match status" value="1"/>
</dbReference>
<dbReference type="InterPro" id="IPR010060">
    <property type="entry name" value="NRPS_synth"/>
</dbReference>
<feature type="compositionally biased region" description="Basic and acidic residues" evidence="1">
    <location>
        <begin position="17"/>
        <end position="27"/>
    </location>
</feature>
<dbReference type="GO" id="GO:0003824">
    <property type="term" value="F:catalytic activity"/>
    <property type="evidence" value="ECO:0007669"/>
    <property type="project" value="InterPro"/>
</dbReference>
<accession>A0A3A8QG77</accession>
<feature type="domain" description="Condensation" evidence="2">
    <location>
        <begin position="32"/>
        <end position="465"/>
    </location>
</feature>
<organism evidence="3 4">
    <name type="scientific">Corallococcus llansteffanensis</name>
    <dbReference type="NCBI Taxonomy" id="2316731"/>
    <lineage>
        <taxon>Bacteria</taxon>
        <taxon>Pseudomonadati</taxon>
        <taxon>Myxococcota</taxon>
        <taxon>Myxococcia</taxon>
        <taxon>Myxococcales</taxon>
        <taxon>Cystobacterineae</taxon>
        <taxon>Myxococcaceae</taxon>
        <taxon>Corallococcus</taxon>
    </lineage>
</organism>
<dbReference type="Gene3D" id="3.30.559.30">
    <property type="entry name" value="Nonribosomal peptide synthetase, condensation domain"/>
    <property type="match status" value="2"/>
</dbReference>
<reference evidence="4" key="1">
    <citation type="submission" date="2018-09" db="EMBL/GenBank/DDBJ databases">
        <authorList>
            <person name="Livingstone P.G."/>
            <person name="Whitworth D.E."/>
        </authorList>
    </citation>
    <scope>NUCLEOTIDE SEQUENCE [LARGE SCALE GENOMIC DNA]</scope>
    <source>
        <strain evidence="4">CA051B</strain>
    </source>
</reference>
<name>A0A3A8QG77_9BACT</name>
<keyword evidence="4" id="KW-1185">Reference proteome</keyword>
<sequence length="932" mass="105531">MGETEDALHSRAGMKSGDAKASARDTEPGVVTGEVPLTPVQHWYLSQPRNWPEHFNQAALLVPHEPLRAEWLKQAVRHLVRHHDALRMRFEWTRSGWSQHCMPPDDLLEVEHFELGHLRPEQQVAALEAIATRLQDELIMGQAPMLRVARFTSGLDEPEQLLLIAQHLVVDGLSWRILLEDFQTAYQQLREGRAPHLPDKTTSFQQWSRRLVEYARSSTPPLDYWRSLPSSADGHLPADLAATGISAQTVGTARTHSCALGAEETQALLGEVLKTFHCELNDILLTALASALASWTRRRRWIIDLEGHGREPLFDDVDLSRTVGWFTSRVPVVLEHEGDDVRDTLQSVKARLRGIPNRGLDYGILRYLREDTSEPVPEVYPGLLFNCLGQAAPVFSGDALFQPSDASVGPTTSLLTFRPHLLEVHSLVQEGRLRVDWTYSPALLLPETIARLAEHFLQALRQFVALARTDGVRRLSPADFPLARVDRSGLVRILAERGPMEELYPLALSQQEMFEESRARPGTWAYALQISGRISGALSPENFERACQHVIDRTPVLRSAAVFDSVSVPHQGVQHKARLTVERIDLAQIAPRLHSVELARQKDDARRGFNLERAPLMRLSLVKSAPERYHFVWSTHHGMLDDWSMSLLLQEVFTVYVALEQGAPVDLPARTPFREVIRWLERQDLAKAEAYWRSELAGLALPLRAEPTGARPEWRWAEKRVRLSRKTTEALSRMARRHRLTLNTVVQGAWALVLARSQQRQEVCFGATSEVRPSEVPGIEELIGPLLNTLPVRARLDPKASAAEWLGSLQARQQEQRPFEHVPLSTLRRWMGAPDGAPLFDSIVRFQQHPMRFSADPRALGFTFDKMRVIDRWPYPLALSVVPGEQLKIELGHRLDRVDTEQARHLLQHFRRLLTHLANGLEQRLGALMESP</sequence>
<evidence type="ECO:0000256" key="1">
    <source>
        <dbReference type="SAM" id="MobiDB-lite"/>
    </source>
</evidence>
<dbReference type="InterPro" id="IPR001242">
    <property type="entry name" value="Condensation_dom"/>
</dbReference>
<dbReference type="Pfam" id="PF00668">
    <property type="entry name" value="Condensation"/>
    <property type="match status" value="2"/>
</dbReference>
<feature type="domain" description="Condensation" evidence="2">
    <location>
        <begin position="501"/>
        <end position="926"/>
    </location>
</feature>
<gene>
    <name evidence="3" type="ORF">D7V93_02445</name>
</gene>
<proteinExistence type="predicted"/>
<dbReference type="PANTHER" id="PTHR45398:SF1">
    <property type="entry name" value="ENZYME, PUTATIVE (JCVI)-RELATED"/>
    <property type="match status" value="1"/>
</dbReference>
<evidence type="ECO:0000313" key="3">
    <source>
        <dbReference type="EMBL" id="RKH67693.1"/>
    </source>
</evidence>
<dbReference type="NCBIfam" id="TIGR01720">
    <property type="entry name" value="NRPS-para261"/>
    <property type="match status" value="1"/>
</dbReference>
<evidence type="ECO:0000259" key="2">
    <source>
        <dbReference type="Pfam" id="PF00668"/>
    </source>
</evidence>
<comment type="caution">
    <text evidence="3">The sequence shown here is derived from an EMBL/GenBank/DDBJ whole genome shotgun (WGS) entry which is preliminary data.</text>
</comment>
<dbReference type="InterPro" id="IPR023213">
    <property type="entry name" value="CAT-like_dom_sf"/>
</dbReference>
<dbReference type="AlphaFoldDB" id="A0A3A8QG77"/>